<sequence length="83" mass="9261">MHNGHIAYFTTVSGIPLDTEAKELANNGKLPSISEITLGRVKVTKRNEKYFIALLVKERISISTQLETLDKVLHSLLDAILEL</sequence>
<accession>A0ABD2BSH4</accession>
<keyword evidence="2" id="KW-1185">Reference proteome</keyword>
<gene>
    <name evidence="1" type="ORF">V1478_002745</name>
</gene>
<protein>
    <submittedName>
        <fullName evidence="1">Uncharacterized protein</fullName>
    </submittedName>
</protein>
<evidence type="ECO:0000313" key="2">
    <source>
        <dbReference type="Proteomes" id="UP001607302"/>
    </source>
</evidence>
<reference evidence="1 2" key="1">
    <citation type="journal article" date="2024" name="Ann. Entomol. Soc. Am.">
        <title>Genomic analyses of the southern and eastern yellowjacket wasps (Hymenoptera: Vespidae) reveal evolutionary signatures of social life.</title>
        <authorList>
            <person name="Catto M.A."/>
            <person name="Caine P.B."/>
            <person name="Orr S.E."/>
            <person name="Hunt B.G."/>
            <person name="Goodisman M.A.D."/>
        </authorList>
    </citation>
    <scope>NUCLEOTIDE SEQUENCE [LARGE SCALE GENOMIC DNA]</scope>
    <source>
        <strain evidence="1">233</strain>
        <tissue evidence="1">Head and thorax</tissue>
    </source>
</reference>
<proteinExistence type="predicted"/>
<dbReference type="AlphaFoldDB" id="A0ABD2BSH4"/>
<evidence type="ECO:0000313" key="1">
    <source>
        <dbReference type="EMBL" id="KAL2735731.1"/>
    </source>
</evidence>
<organism evidence="1 2">
    <name type="scientific">Vespula squamosa</name>
    <name type="common">Southern yellow jacket</name>
    <name type="synonym">Wasp</name>
    <dbReference type="NCBI Taxonomy" id="30214"/>
    <lineage>
        <taxon>Eukaryota</taxon>
        <taxon>Metazoa</taxon>
        <taxon>Ecdysozoa</taxon>
        <taxon>Arthropoda</taxon>
        <taxon>Hexapoda</taxon>
        <taxon>Insecta</taxon>
        <taxon>Pterygota</taxon>
        <taxon>Neoptera</taxon>
        <taxon>Endopterygota</taxon>
        <taxon>Hymenoptera</taxon>
        <taxon>Apocrita</taxon>
        <taxon>Aculeata</taxon>
        <taxon>Vespoidea</taxon>
        <taxon>Vespidae</taxon>
        <taxon>Vespinae</taxon>
        <taxon>Vespula</taxon>
    </lineage>
</organism>
<dbReference type="Proteomes" id="UP001607302">
    <property type="component" value="Unassembled WGS sequence"/>
</dbReference>
<dbReference type="EMBL" id="JAUDFV010000057">
    <property type="protein sequence ID" value="KAL2735731.1"/>
    <property type="molecule type" value="Genomic_DNA"/>
</dbReference>
<name>A0ABD2BSH4_VESSQ</name>
<comment type="caution">
    <text evidence="1">The sequence shown here is derived from an EMBL/GenBank/DDBJ whole genome shotgun (WGS) entry which is preliminary data.</text>
</comment>